<reference evidence="1 2" key="1">
    <citation type="journal article" date="2013" name="Nat. Commun.">
        <title>Genome sequence and functional genomic analysis of the oil-degrading bacterium Oleispira antarctica.</title>
        <authorList>
            <person name="Kube M."/>
            <person name="Chernikova T.N."/>
            <person name="Al-Ramahi Y."/>
            <person name="Beloqui A."/>
            <person name="Lopez-Cortez N."/>
            <person name="Guazzaroni M.E."/>
            <person name="Heipieper H.J."/>
            <person name="Klages S."/>
            <person name="Kotsyurbenko O.R."/>
            <person name="Langer I."/>
            <person name="Nechitaylo T.Y."/>
            <person name="Lunsdorf H."/>
            <person name="Fernandez M."/>
            <person name="Juarez S."/>
            <person name="Ciordia S."/>
            <person name="Singer A."/>
            <person name="Kagan O."/>
            <person name="Egorova O."/>
            <person name="Petit P.A."/>
            <person name="Stogios P."/>
            <person name="Kim Y."/>
            <person name="Tchigvintsev A."/>
            <person name="Flick R."/>
            <person name="Denaro R."/>
            <person name="Genovese M."/>
            <person name="Albar J.P."/>
            <person name="Reva O.N."/>
            <person name="Martinez-Gomariz M."/>
            <person name="Tran H."/>
            <person name="Ferrer M."/>
            <person name="Savchenko A."/>
            <person name="Yakunin A.F."/>
            <person name="Yakimov M.M."/>
            <person name="Golyshina O.V."/>
            <person name="Reinhardt R."/>
            <person name="Golyshin P.N."/>
        </authorList>
    </citation>
    <scope>NUCLEOTIDE SEQUENCE [LARGE SCALE GENOMIC DNA]</scope>
</reference>
<organism evidence="1 2">
    <name type="scientific">Oleispira antarctica RB-8</name>
    <dbReference type="NCBI Taxonomy" id="698738"/>
    <lineage>
        <taxon>Bacteria</taxon>
        <taxon>Pseudomonadati</taxon>
        <taxon>Pseudomonadota</taxon>
        <taxon>Gammaproteobacteria</taxon>
        <taxon>Oceanospirillales</taxon>
        <taxon>Oceanospirillaceae</taxon>
        <taxon>Oleispira</taxon>
    </lineage>
</organism>
<dbReference type="GO" id="GO:0006313">
    <property type="term" value="P:DNA transposition"/>
    <property type="evidence" value="ECO:0007669"/>
    <property type="project" value="InterPro"/>
</dbReference>
<protein>
    <recommendedName>
        <fullName evidence="3">Transposase IS200-like domain-containing protein</fullName>
    </recommendedName>
</protein>
<name>R4YUW2_OLEAN</name>
<dbReference type="Gene3D" id="3.30.70.1290">
    <property type="entry name" value="Transposase IS200-like"/>
    <property type="match status" value="1"/>
</dbReference>
<dbReference type="AlphaFoldDB" id="R4YUW2"/>
<gene>
    <name evidence="1" type="ORF">OLEAN_C29680</name>
</gene>
<dbReference type="OrthoDB" id="6116802at2"/>
<dbReference type="GO" id="GO:0004803">
    <property type="term" value="F:transposase activity"/>
    <property type="evidence" value="ECO:0007669"/>
    <property type="project" value="InterPro"/>
</dbReference>
<accession>R4YUW2</accession>
<dbReference type="KEGG" id="oai:OLEAN_C29680"/>
<dbReference type="GO" id="GO:0003677">
    <property type="term" value="F:DNA binding"/>
    <property type="evidence" value="ECO:0007669"/>
    <property type="project" value="InterPro"/>
</dbReference>
<evidence type="ECO:0000313" key="1">
    <source>
        <dbReference type="EMBL" id="CCK77144.1"/>
    </source>
</evidence>
<sequence length="317" mass="37523">MILNGAGTYYFKVHGSKDAPLFRSVFEYEYFKQMLAKEEGCELIAYVFSEYQAQWVMHCNQDWQVILDNIRAHMQELHFKLWHKHQQIISESAEVLLVEEDRYLVPLVMELHHWPVREGLVASPEVYPWSSDKLYRQSRYQKIQSNSGLASHRMLQRLAKQRFNSSVCYERMMEQVEPWSIENAKNRLYQALASDAYITLYLRNKKPTLAHTAEQIKEMHQQAETLICEILGISFGQQQPRLKRQYYQVEPLILWLLLQSQCNTKQLSFIFDLDPTIIQGWVRSVPSLHPESLLTKIQQRWQEKISLKDSLLLSRVS</sequence>
<evidence type="ECO:0008006" key="3">
    <source>
        <dbReference type="Google" id="ProtNLM"/>
    </source>
</evidence>
<dbReference type="STRING" id="698738.OLEAN_C29680"/>
<keyword evidence="2" id="KW-1185">Reference proteome</keyword>
<proteinExistence type="predicted"/>
<dbReference type="InterPro" id="IPR036515">
    <property type="entry name" value="Transposase_17_sf"/>
</dbReference>
<evidence type="ECO:0000313" key="2">
    <source>
        <dbReference type="Proteomes" id="UP000032749"/>
    </source>
</evidence>
<dbReference type="HOGENOM" id="CLU_876724_0_0_6"/>
<dbReference type="EMBL" id="FO203512">
    <property type="protein sequence ID" value="CCK77144.1"/>
    <property type="molecule type" value="Genomic_DNA"/>
</dbReference>
<dbReference type="Proteomes" id="UP000032749">
    <property type="component" value="Chromosome"/>
</dbReference>